<evidence type="ECO:0000313" key="3">
    <source>
        <dbReference type="EMBL" id="KAF2193847.1"/>
    </source>
</evidence>
<dbReference type="PANTHER" id="PTHR43795:SF39">
    <property type="entry name" value="AMINOTRANSFERASE CLASS I_CLASSII DOMAIN-CONTAINING PROTEIN"/>
    <property type="match status" value="1"/>
</dbReference>
<dbReference type="GO" id="GO:0006520">
    <property type="term" value="P:amino acid metabolic process"/>
    <property type="evidence" value="ECO:0007669"/>
    <property type="project" value="TreeGrafter"/>
</dbReference>
<dbReference type="Pfam" id="PF00155">
    <property type="entry name" value="Aminotran_1_2"/>
    <property type="match status" value="1"/>
</dbReference>
<dbReference type="InterPro" id="IPR015424">
    <property type="entry name" value="PyrdxlP-dep_Trfase"/>
</dbReference>
<evidence type="ECO:0000256" key="1">
    <source>
        <dbReference type="ARBA" id="ARBA00022898"/>
    </source>
</evidence>
<dbReference type="AlphaFoldDB" id="A0A6A6ENU5"/>
<dbReference type="Gene3D" id="3.40.640.10">
    <property type="entry name" value="Type I PLP-dependent aspartate aminotransferase-like (Major domain)"/>
    <property type="match status" value="1"/>
</dbReference>
<evidence type="ECO:0000259" key="2">
    <source>
        <dbReference type="Pfam" id="PF00155"/>
    </source>
</evidence>
<dbReference type="CDD" id="cd00609">
    <property type="entry name" value="AAT_like"/>
    <property type="match status" value="1"/>
</dbReference>
<dbReference type="InterPro" id="IPR004839">
    <property type="entry name" value="Aminotransferase_I/II_large"/>
</dbReference>
<gene>
    <name evidence="3" type="ORF">K469DRAFT_619255</name>
</gene>
<reference evidence="3" key="1">
    <citation type="journal article" date="2020" name="Stud. Mycol.">
        <title>101 Dothideomycetes genomes: a test case for predicting lifestyles and emergence of pathogens.</title>
        <authorList>
            <person name="Haridas S."/>
            <person name="Albert R."/>
            <person name="Binder M."/>
            <person name="Bloem J."/>
            <person name="Labutti K."/>
            <person name="Salamov A."/>
            <person name="Andreopoulos B."/>
            <person name="Baker S."/>
            <person name="Barry K."/>
            <person name="Bills G."/>
            <person name="Bluhm B."/>
            <person name="Cannon C."/>
            <person name="Castanera R."/>
            <person name="Culley D."/>
            <person name="Daum C."/>
            <person name="Ezra D."/>
            <person name="Gonzalez J."/>
            <person name="Henrissat B."/>
            <person name="Kuo A."/>
            <person name="Liang C."/>
            <person name="Lipzen A."/>
            <person name="Lutzoni F."/>
            <person name="Magnuson J."/>
            <person name="Mondo S."/>
            <person name="Nolan M."/>
            <person name="Ohm R."/>
            <person name="Pangilinan J."/>
            <person name="Park H.-J."/>
            <person name="Ramirez L."/>
            <person name="Alfaro M."/>
            <person name="Sun H."/>
            <person name="Tritt A."/>
            <person name="Yoshinaga Y."/>
            <person name="Zwiers L.-H."/>
            <person name="Turgeon B."/>
            <person name="Goodwin S."/>
            <person name="Spatafora J."/>
            <person name="Crous P."/>
            <person name="Grigoriev I."/>
        </authorList>
    </citation>
    <scope>NUCLEOTIDE SEQUENCE</scope>
    <source>
        <strain evidence="3">CBS 207.26</strain>
    </source>
</reference>
<dbReference type="OrthoDB" id="7042322at2759"/>
<accession>A0A6A6ENU5</accession>
<proteinExistence type="predicted"/>
<keyword evidence="1" id="KW-0663">Pyridoxal phosphate</keyword>
<dbReference type="GO" id="GO:0008483">
    <property type="term" value="F:transaminase activity"/>
    <property type="evidence" value="ECO:0007669"/>
    <property type="project" value="TreeGrafter"/>
</dbReference>
<dbReference type="PRINTS" id="PR00753">
    <property type="entry name" value="ACCSYNTHASE"/>
</dbReference>
<dbReference type="InterPro" id="IPR050478">
    <property type="entry name" value="Ethylene_sulfur-biosynth"/>
</dbReference>
<evidence type="ECO:0000313" key="4">
    <source>
        <dbReference type="Proteomes" id="UP000800200"/>
    </source>
</evidence>
<protein>
    <submittedName>
        <fullName evidence="3">1-aminocyclopropane-1-carboxylate synthase 1</fullName>
    </submittedName>
</protein>
<dbReference type="Proteomes" id="UP000800200">
    <property type="component" value="Unassembled WGS sequence"/>
</dbReference>
<dbReference type="SUPFAM" id="SSF53383">
    <property type="entry name" value="PLP-dependent transferases"/>
    <property type="match status" value="1"/>
</dbReference>
<keyword evidence="4" id="KW-1185">Reference proteome</keyword>
<sequence length="402" mass="45946">MASKWHPDTNPDGMVNLGTAENHLMLNDIADFINSKGLHLEGKDFDYGEGPWGSVRLRKGMAKFINRHFHPFSPVDADELTFANGCTSLFNMLRMTIADPEDGLLLSMPGYIAFPTDFSLLAKMKPVFVPFHGADQFSLDAVTHYEEAYRKAEESGTRIRALMLCNPHNPLGKCYPKETLIALMKFCQQRKVHLLADEVYAMSVYEVPEPSATPFISVLSFDYSRYINRDYLHFIYGMAKDFACGGLRMGALWTKNKELARAVATINQFRWPGQVDERVAAKILEDEEWLDSFLTKSRERLAASNKLARQLMDYAGIGYASGANAGLFFWIDLSPWLNEDDGKDDWEREERLVKRMLENKVFLTNGKGQASERPGFFRPVFSREERMLREGFRRLVNTLEEN</sequence>
<dbReference type="EMBL" id="ML994613">
    <property type="protein sequence ID" value="KAF2193847.1"/>
    <property type="molecule type" value="Genomic_DNA"/>
</dbReference>
<organism evidence="3 4">
    <name type="scientific">Zopfia rhizophila CBS 207.26</name>
    <dbReference type="NCBI Taxonomy" id="1314779"/>
    <lineage>
        <taxon>Eukaryota</taxon>
        <taxon>Fungi</taxon>
        <taxon>Dikarya</taxon>
        <taxon>Ascomycota</taxon>
        <taxon>Pezizomycotina</taxon>
        <taxon>Dothideomycetes</taxon>
        <taxon>Dothideomycetes incertae sedis</taxon>
        <taxon>Zopfiaceae</taxon>
        <taxon>Zopfia</taxon>
    </lineage>
</organism>
<dbReference type="Gene3D" id="3.90.1150.10">
    <property type="entry name" value="Aspartate Aminotransferase, domain 1"/>
    <property type="match status" value="1"/>
</dbReference>
<dbReference type="InterPro" id="IPR015421">
    <property type="entry name" value="PyrdxlP-dep_Trfase_major"/>
</dbReference>
<dbReference type="PANTHER" id="PTHR43795">
    <property type="entry name" value="BIFUNCTIONAL ASPARTATE AMINOTRANSFERASE AND GLUTAMATE/ASPARTATE-PREPHENATE AMINOTRANSFERASE-RELATED"/>
    <property type="match status" value="1"/>
</dbReference>
<feature type="domain" description="Aminotransferase class I/classII large" evidence="2">
    <location>
        <begin position="15"/>
        <end position="391"/>
    </location>
</feature>
<name>A0A6A6ENU5_9PEZI</name>
<dbReference type="GO" id="GO:0030170">
    <property type="term" value="F:pyridoxal phosphate binding"/>
    <property type="evidence" value="ECO:0007669"/>
    <property type="project" value="InterPro"/>
</dbReference>
<dbReference type="InterPro" id="IPR015422">
    <property type="entry name" value="PyrdxlP-dep_Trfase_small"/>
</dbReference>